<dbReference type="GO" id="GO:0060320">
    <property type="term" value="P:rejection of self pollen"/>
    <property type="evidence" value="ECO:0007669"/>
    <property type="project" value="UniProtKB-KW"/>
</dbReference>
<evidence type="ECO:0000313" key="7">
    <source>
        <dbReference type="EMBL" id="KAL3615878.1"/>
    </source>
</evidence>
<dbReference type="Pfam" id="PF05938">
    <property type="entry name" value="Self-incomp_S1"/>
    <property type="match status" value="1"/>
</dbReference>
<comment type="subcellular location">
    <subcellularLocation>
        <location evidence="1 6">Secreted</location>
    </subcellularLocation>
</comment>
<evidence type="ECO:0000256" key="4">
    <source>
        <dbReference type="ARBA" id="ARBA00022525"/>
    </source>
</evidence>
<comment type="caution">
    <text evidence="7">The sequence shown here is derived from an EMBL/GenBank/DDBJ whole genome shotgun (WGS) entry which is preliminary data.</text>
</comment>
<reference evidence="8" key="1">
    <citation type="journal article" date="2024" name="IScience">
        <title>Strigolactones Initiate the Formation of Haustorium-like Structures in Castilleja.</title>
        <authorList>
            <person name="Buerger M."/>
            <person name="Peterson D."/>
            <person name="Chory J."/>
        </authorList>
    </citation>
    <scope>NUCLEOTIDE SEQUENCE [LARGE SCALE GENOMIC DNA]</scope>
</reference>
<evidence type="ECO:0000256" key="1">
    <source>
        <dbReference type="ARBA" id="ARBA00004613"/>
    </source>
</evidence>
<dbReference type="Proteomes" id="UP001632038">
    <property type="component" value="Unassembled WGS sequence"/>
</dbReference>
<keyword evidence="8" id="KW-1185">Reference proteome</keyword>
<protein>
    <recommendedName>
        <fullName evidence="6">S-protein homolog</fullName>
    </recommendedName>
</protein>
<sequence>MANYCYLHIVLIILAADLIASATSKNCTQPEDARTVYIYSYLPPDSPMMRFHCASKDDDLGNHTLALNQRFMFEFCTNDWNTLFYCDAWWGPKHVHFNAYEQRPFLRSNCDPGNKCYWAAKTDGMYFSSFYPPRGLKKLFDWS</sequence>
<dbReference type="GO" id="GO:0005576">
    <property type="term" value="C:extracellular region"/>
    <property type="evidence" value="ECO:0007669"/>
    <property type="project" value="UniProtKB-SubCell"/>
</dbReference>
<evidence type="ECO:0000313" key="8">
    <source>
        <dbReference type="Proteomes" id="UP001632038"/>
    </source>
</evidence>
<feature type="signal peptide" evidence="6">
    <location>
        <begin position="1"/>
        <end position="22"/>
    </location>
</feature>
<dbReference type="AlphaFoldDB" id="A0ABD3BEP3"/>
<keyword evidence="5 6" id="KW-0732">Signal</keyword>
<feature type="chain" id="PRO_5044527948" description="S-protein homolog" evidence="6">
    <location>
        <begin position="23"/>
        <end position="143"/>
    </location>
</feature>
<dbReference type="PANTHER" id="PTHR31232">
    <property type="match status" value="1"/>
</dbReference>
<dbReference type="InterPro" id="IPR010264">
    <property type="entry name" value="Self-incomp_S1"/>
</dbReference>
<evidence type="ECO:0000256" key="5">
    <source>
        <dbReference type="ARBA" id="ARBA00022729"/>
    </source>
</evidence>
<dbReference type="EMBL" id="JAVIJP010000099">
    <property type="protein sequence ID" value="KAL3615878.1"/>
    <property type="molecule type" value="Genomic_DNA"/>
</dbReference>
<dbReference type="PANTHER" id="PTHR31232:SF61">
    <property type="entry name" value="S-PROTEIN HOMOLOG"/>
    <property type="match status" value="1"/>
</dbReference>
<evidence type="ECO:0000256" key="3">
    <source>
        <dbReference type="ARBA" id="ARBA00022471"/>
    </source>
</evidence>
<evidence type="ECO:0000256" key="6">
    <source>
        <dbReference type="RuleBase" id="RU367044"/>
    </source>
</evidence>
<organism evidence="7 8">
    <name type="scientific">Castilleja foliolosa</name>
    <dbReference type="NCBI Taxonomy" id="1961234"/>
    <lineage>
        <taxon>Eukaryota</taxon>
        <taxon>Viridiplantae</taxon>
        <taxon>Streptophyta</taxon>
        <taxon>Embryophyta</taxon>
        <taxon>Tracheophyta</taxon>
        <taxon>Spermatophyta</taxon>
        <taxon>Magnoliopsida</taxon>
        <taxon>eudicotyledons</taxon>
        <taxon>Gunneridae</taxon>
        <taxon>Pentapetalae</taxon>
        <taxon>asterids</taxon>
        <taxon>lamiids</taxon>
        <taxon>Lamiales</taxon>
        <taxon>Orobanchaceae</taxon>
        <taxon>Pedicularideae</taxon>
        <taxon>Castillejinae</taxon>
        <taxon>Castilleja</taxon>
    </lineage>
</organism>
<evidence type="ECO:0000256" key="2">
    <source>
        <dbReference type="ARBA" id="ARBA00005581"/>
    </source>
</evidence>
<gene>
    <name evidence="7" type="ORF">CASFOL_040172</name>
</gene>
<keyword evidence="4 6" id="KW-0964">Secreted</keyword>
<accession>A0ABD3BEP3</accession>
<keyword evidence="3 6" id="KW-0713">Self-incompatibility</keyword>
<comment type="similarity">
    <text evidence="2 6">Belongs to the plant self-incompatibility (S1) protein family.</text>
</comment>
<proteinExistence type="inferred from homology"/>
<name>A0ABD3BEP3_9LAMI</name>